<comment type="cofactor">
    <cofactor evidence="4">
        <name>Zn(2+)</name>
        <dbReference type="ChEBI" id="CHEBI:29105"/>
    </cofactor>
</comment>
<dbReference type="Proteomes" id="UP000265200">
    <property type="component" value="Chromosome 19"/>
</dbReference>
<dbReference type="SMART" id="SM01057">
    <property type="entry name" value="Carb_anhydrase"/>
    <property type="match status" value="1"/>
</dbReference>
<dbReference type="Ensembl" id="ENSORLT00015019370.1">
    <property type="protein sequence ID" value="ENSORLP00015012151.1"/>
    <property type="gene ID" value="ENSORLG00015013018.1"/>
</dbReference>
<comment type="function">
    <text evidence="4">Reversible hydration of carbon dioxide.</text>
</comment>
<keyword evidence="4" id="KW-0456">Lyase</keyword>
<organism evidence="6 7">
    <name type="scientific">Oryzias latipes</name>
    <name type="common">Japanese rice fish</name>
    <name type="synonym">Japanese killifish</name>
    <dbReference type="NCBI Taxonomy" id="8090"/>
    <lineage>
        <taxon>Eukaryota</taxon>
        <taxon>Metazoa</taxon>
        <taxon>Chordata</taxon>
        <taxon>Craniata</taxon>
        <taxon>Vertebrata</taxon>
        <taxon>Euteleostomi</taxon>
        <taxon>Actinopterygii</taxon>
        <taxon>Neopterygii</taxon>
        <taxon>Teleostei</taxon>
        <taxon>Neoteleostei</taxon>
        <taxon>Acanthomorphata</taxon>
        <taxon>Ovalentaria</taxon>
        <taxon>Atherinomorphae</taxon>
        <taxon>Beloniformes</taxon>
        <taxon>Adrianichthyidae</taxon>
        <taxon>Oryziinae</taxon>
        <taxon>Oryzias</taxon>
    </lineage>
</organism>
<feature type="chain" id="PRO_5025073764" description="Carbonic anhydrase" evidence="4">
    <location>
        <begin position="25"/>
        <end position="276"/>
    </location>
</feature>
<dbReference type="Pfam" id="PF00194">
    <property type="entry name" value="Carb_anhydrase"/>
    <property type="match status" value="1"/>
</dbReference>
<sequence length="276" mass="31113">KFILNCFLYADLSLFFSLLGHSWCYEGHLCDYAPSNWSILPEAKCGGEQQSPINIDTQSTTEDESLGAFTFLNFDDKHAIESITNTGHSVQCNINGSVEVSGGGLPHDYTVLQFHFHWGSVASDGSEHLLDSKRFPMEMHIVCIRKDLNRSEALAQSDGLAVLGFFIEVKSRAYYLLLNKYSQVPFSDEISIDDLLGNVDRHSYFRYNGSLTTPQCNEAVVWTVFKESIKVNQNLVCVTLRPLHGGARAFYMRGREGAEDFRRGVNEKSRVESHHK</sequence>
<dbReference type="InterPro" id="IPR018338">
    <property type="entry name" value="Carbonic_anhydrase_a-class_CS"/>
</dbReference>
<dbReference type="InterPro" id="IPR036398">
    <property type="entry name" value="CA_dom_sf"/>
</dbReference>
<keyword evidence="3 4" id="KW-0862">Zinc</keyword>
<keyword evidence="4" id="KW-0732">Signal</keyword>
<dbReference type="PROSITE" id="PS51144">
    <property type="entry name" value="ALPHA_CA_2"/>
    <property type="match status" value="1"/>
</dbReference>
<evidence type="ECO:0000259" key="5">
    <source>
        <dbReference type="PROSITE" id="PS51144"/>
    </source>
</evidence>
<reference evidence="6" key="3">
    <citation type="submission" date="2025-08" db="UniProtKB">
        <authorList>
            <consortium name="Ensembl"/>
        </authorList>
    </citation>
    <scope>IDENTIFICATION</scope>
    <source>
        <strain evidence="6">HSOK</strain>
    </source>
</reference>
<evidence type="ECO:0000313" key="7">
    <source>
        <dbReference type="Proteomes" id="UP000265200"/>
    </source>
</evidence>
<evidence type="ECO:0000256" key="3">
    <source>
        <dbReference type="ARBA" id="ARBA00022833"/>
    </source>
</evidence>
<feature type="domain" description="Alpha-carbonic anhydrase" evidence="5">
    <location>
        <begin position="21"/>
        <end position="274"/>
    </location>
</feature>
<reference key="1">
    <citation type="journal article" date="2007" name="Nature">
        <title>The medaka draft genome and insights into vertebrate genome evolution.</title>
        <authorList>
            <person name="Kasahara M."/>
            <person name="Naruse K."/>
            <person name="Sasaki S."/>
            <person name="Nakatani Y."/>
            <person name="Qu W."/>
            <person name="Ahsan B."/>
            <person name="Yamada T."/>
            <person name="Nagayasu Y."/>
            <person name="Doi K."/>
            <person name="Kasai Y."/>
            <person name="Jindo T."/>
            <person name="Kobayashi D."/>
            <person name="Shimada A."/>
            <person name="Toyoda A."/>
            <person name="Kuroki Y."/>
            <person name="Fujiyama A."/>
            <person name="Sasaki T."/>
            <person name="Shimizu A."/>
            <person name="Asakawa S."/>
            <person name="Shimizu N."/>
            <person name="Hashimoto S."/>
            <person name="Yang J."/>
            <person name="Lee Y."/>
            <person name="Matsushima K."/>
            <person name="Sugano S."/>
            <person name="Sakaizumi M."/>
            <person name="Narita T."/>
            <person name="Ohishi K."/>
            <person name="Haga S."/>
            <person name="Ohta F."/>
            <person name="Nomoto H."/>
            <person name="Nogata K."/>
            <person name="Morishita T."/>
            <person name="Endo T."/>
            <person name="Shin-I T."/>
            <person name="Takeda H."/>
            <person name="Morishita S."/>
            <person name="Kohara Y."/>
        </authorList>
    </citation>
    <scope>NUCLEOTIDE SEQUENCE [LARGE SCALE GENOMIC DNA]</scope>
    <source>
        <strain>Hd-rR</strain>
    </source>
</reference>
<reference evidence="6" key="4">
    <citation type="submission" date="2025-09" db="UniProtKB">
        <authorList>
            <consortium name="Ensembl"/>
        </authorList>
    </citation>
    <scope>IDENTIFICATION</scope>
    <source>
        <strain evidence="6">HSOK</strain>
    </source>
</reference>
<name>A0A3P9HWG6_ORYLA</name>
<evidence type="ECO:0000256" key="2">
    <source>
        <dbReference type="ARBA" id="ARBA00022723"/>
    </source>
</evidence>
<dbReference type="InterPro" id="IPR023561">
    <property type="entry name" value="Carbonic_anhydrase_a-class"/>
</dbReference>
<dbReference type="SUPFAM" id="SSF51069">
    <property type="entry name" value="Carbonic anhydrase"/>
    <property type="match status" value="1"/>
</dbReference>
<reference evidence="6 7" key="2">
    <citation type="submission" date="2017-04" db="EMBL/GenBank/DDBJ databases">
        <title>CpG methylation of centromeres and impact of large insertions on vertebrate speciation.</title>
        <authorList>
            <person name="Ichikawa K."/>
            <person name="Yoshimura J."/>
            <person name="Morishita S."/>
        </authorList>
    </citation>
    <scope>NUCLEOTIDE SEQUENCE</scope>
    <source>
        <strain evidence="6 7">HSOK</strain>
    </source>
</reference>
<dbReference type="GO" id="GO:0008270">
    <property type="term" value="F:zinc ion binding"/>
    <property type="evidence" value="ECO:0007669"/>
    <property type="project" value="UniProtKB-UniRule"/>
</dbReference>
<dbReference type="PROSITE" id="PS00162">
    <property type="entry name" value="ALPHA_CA_1"/>
    <property type="match status" value="1"/>
</dbReference>
<comment type="catalytic activity">
    <reaction evidence="4">
        <text>hydrogencarbonate + H(+) = CO2 + H2O</text>
        <dbReference type="Rhea" id="RHEA:10748"/>
        <dbReference type="ChEBI" id="CHEBI:15377"/>
        <dbReference type="ChEBI" id="CHEBI:15378"/>
        <dbReference type="ChEBI" id="CHEBI:16526"/>
        <dbReference type="ChEBI" id="CHEBI:17544"/>
        <dbReference type="EC" id="4.2.1.1"/>
    </reaction>
</comment>
<evidence type="ECO:0000256" key="4">
    <source>
        <dbReference type="RuleBase" id="RU367011"/>
    </source>
</evidence>
<dbReference type="PANTHER" id="PTHR18952:SF200">
    <property type="entry name" value="CARBONIC ANHYDRASE"/>
    <property type="match status" value="1"/>
</dbReference>
<proteinExistence type="inferred from homology"/>
<protein>
    <recommendedName>
        <fullName evidence="4">Carbonic anhydrase</fullName>
        <ecNumber evidence="4">4.2.1.1</ecNumber>
    </recommendedName>
</protein>
<dbReference type="Gene3D" id="3.10.200.10">
    <property type="entry name" value="Alpha carbonic anhydrase"/>
    <property type="match status" value="1"/>
</dbReference>
<comment type="similarity">
    <text evidence="1 4">Belongs to the alpha-carbonic anhydrase family.</text>
</comment>
<accession>A0A3P9HWG6</accession>
<dbReference type="PANTHER" id="PTHR18952">
    <property type="entry name" value="CARBONIC ANHYDRASE"/>
    <property type="match status" value="1"/>
</dbReference>
<dbReference type="EC" id="4.2.1.1" evidence="4"/>
<dbReference type="GO" id="GO:0004089">
    <property type="term" value="F:carbonate dehydratase activity"/>
    <property type="evidence" value="ECO:0007669"/>
    <property type="project" value="UniProtKB-UniRule"/>
</dbReference>
<evidence type="ECO:0000313" key="6">
    <source>
        <dbReference type="Ensembl" id="ENSORLP00015012151.1"/>
    </source>
</evidence>
<dbReference type="AlphaFoldDB" id="A0A3P9HWG6"/>
<evidence type="ECO:0000256" key="1">
    <source>
        <dbReference type="ARBA" id="ARBA00010718"/>
    </source>
</evidence>
<keyword evidence="2 4" id="KW-0479">Metal-binding</keyword>
<feature type="signal peptide" evidence="4">
    <location>
        <begin position="1"/>
        <end position="24"/>
    </location>
</feature>
<dbReference type="InterPro" id="IPR001148">
    <property type="entry name" value="CA_dom"/>
</dbReference>